<accession>A0A0F9R2X9</accession>
<dbReference type="AlphaFoldDB" id="A0A0F9R2X9"/>
<reference evidence="2" key="1">
    <citation type="journal article" date="2015" name="Nature">
        <title>Complex archaea that bridge the gap between prokaryotes and eukaryotes.</title>
        <authorList>
            <person name="Spang A."/>
            <person name="Saw J.H."/>
            <person name="Jorgensen S.L."/>
            <person name="Zaremba-Niedzwiedzka K."/>
            <person name="Martijn J."/>
            <person name="Lind A.E."/>
            <person name="van Eijk R."/>
            <person name="Schleper C."/>
            <person name="Guy L."/>
            <person name="Ettema T.J."/>
        </authorList>
    </citation>
    <scope>NUCLEOTIDE SEQUENCE</scope>
</reference>
<keyword evidence="1" id="KW-0812">Transmembrane</keyword>
<sequence>MRTEADVHLITIFSIVAGVLLAVVLVTVATHLGWVK</sequence>
<name>A0A0F9R2X9_9ZZZZ</name>
<keyword evidence="1" id="KW-0472">Membrane</keyword>
<evidence type="ECO:0000313" key="2">
    <source>
        <dbReference type="EMBL" id="KKN11823.1"/>
    </source>
</evidence>
<proteinExistence type="predicted"/>
<feature type="transmembrane region" description="Helical" evidence="1">
    <location>
        <begin position="12"/>
        <end position="34"/>
    </location>
</feature>
<organism evidence="2">
    <name type="scientific">marine sediment metagenome</name>
    <dbReference type="NCBI Taxonomy" id="412755"/>
    <lineage>
        <taxon>unclassified sequences</taxon>
        <taxon>metagenomes</taxon>
        <taxon>ecological metagenomes</taxon>
    </lineage>
</organism>
<comment type="caution">
    <text evidence="2">The sequence shown here is derived from an EMBL/GenBank/DDBJ whole genome shotgun (WGS) entry which is preliminary data.</text>
</comment>
<dbReference type="EMBL" id="LAZR01004097">
    <property type="protein sequence ID" value="KKN11823.1"/>
    <property type="molecule type" value="Genomic_DNA"/>
</dbReference>
<gene>
    <name evidence="2" type="ORF">LCGC14_1022760</name>
</gene>
<keyword evidence="1" id="KW-1133">Transmembrane helix</keyword>
<evidence type="ECO:0000256" key="1">
    <source>
        <dbReference type="SAM" id="Phobius"/>
    </source>
</evidence>
<protein>
    <submittedName>
        <fullName evidence="2">Uncharacterized protein</fullName>
    </submittedName>
</protein>